<keyword evidence="3" id="KW-1185">Reference proteome</keyword>
<dbReference type="Proteomes" id="UP001286313">
    <property type="component" value="Unassembled WGS sequence"/>
</dbReference>
<proteinExistence type="predicted"/>
<reference evidence="2" key="1">
    <citation type="submission" date="2023-10" db="EMBL/GenBank/DDBJ databases">
        <title>Genome assemblies of two species of porcelain crab, Petrolisthes cinctipes and Petrolisthes manimaculis (Anomura: Porcellanidae).</title>
        <authorList>
            <person name="Angst P."/>
        </authorList>
    </citation>
    <scope>NUCLEOTIDE SEQUENCE</scope>
    <source>
        <strain evidence="2">PB745_01</strain>
        <tissue evidence="2">Gill</tissue>
    </source>
</reference>
<dbReference type="EMBL" id="JAWQEG010000209">
    <property type="protein sequence ID" value="KAK3893425.1"/>
    <property type="molecule type" value="Genomic_DNA"/>
</dbReference>
<dbReference type="AlphaFoldDB" id="A0AAE1L574"/>
<dbReference type="Pfam" id="PF00078">
    <property type="entry name" value="RVT_1"/>
    <property type="match status" value="1"/>
</dbReference>
<evidence type="ECO:0000259" key="1">
    <source>
        <dbReference type="Pfam" id="PF00078"/>
    </source>
</evidence>
<evidence type="ECO:0000313" key="2">
    <source>
        <dbReference type="EMBL" id="KAK3893425.1"/>
    </source>
</evidence>
<protein>
    <recommendedName>
        <fullName evidence="1">Reverse transcriptase domain-containing protein</fullName>
    </recommendedName>
</protein>
<organism evidence="2 3">
    <name type="scientific">Petrolisthes cinctipes</name>
    <name type="common">Flat porcelain crab</name>
    <dbReference type="NCBI Taxonomy" id="88211"/>
    <lineage>
        <taxon>Eukaryota</taxon>
        <taxon>Metazoa</taxon>
        <taxon>Ecdysozoa</taxon>
        <taxon>Arthropoda</taxon>
        <taxon>Crustacea</taxon>
        <taxon>Multicrustacea</taxon>
        <taxon>Malacostraca</taxon>
        <taxon>Eumalacostraca</taxon>
        <taxon>Eucarida</taxon>
        <taxon>Decapoda</taxon>
        <taxon>Pleocyemata</taxon>
        <taxon>Anomura</taxon>
        <taxon>Galatheoidea</taxon>
        <taxon>Porcellanidae</taxon>
        <taxon>Petrolisthes</taxon>
    </lineage>
</organism>
<sequence>MVYQGVYEWVKNFLQGRRQRVVESPIAWFADDTKVYRVEKNEQDCHMLQKDINQLDKWARKWQLPFNESKCKVMHFGRGNPGYDYWIGNGKITEHNYNSVLPCVSANVVDETSVVWTSGVESAGGEVQENSYFITPQHGSEWQ</sequence>
<gene>
    <name evidence="2" type="ORF">Pcinc_002749</name>
</gene>
<feature type="domain" description="Reverse transcriptase" evidence="1">
    <location>
        <begin position="11"/>
        <end position="82"/>
    </location>
</feature>
<comment type="caution">
    <text evidence="2">The sequence shown here is derived from an EMBL/GenBank/DDBJ whole genome shotgun (WGS) entry which is preliminary data.</text>
</comment>
<dbReference type="InterPro" id="IPR000477">
    <property type="entry name" value="RT_dom"/>
</dbReference>
<accession>A0AAE1L574</accession>
<evidence type="ECO:0000313" key="3">
    <source>
        <dbReference type="Proteomes" id="UP001286313"/>
    </source>
</evidence>
<name>A0AAE1L574_PETCI</name>